<evidence type="ECO:0000313" key="2">
    <source>
        <dbReference type="EMBL" id="EGF52788.1"/>
    </source>
</evidence>
<dbReference type="PANTHER" id="PTHR46832:SF1">
    <property type="entry name" value="5'-METHYLTHIOADENOSINE_S-ADENOSYLHOMOCYSTEINE NUCLEOSIDASE"/>
    <property type="match status" value="1"/>
</dbReference>
<dbReference type="InterPro" id="IPR000845">
    <property type="entry name" value="Nucleoside_phosphorylase_d"/>
</dbReference>
<evidence type="ECO:0000313" key="3">
    <source>
        <dbReference type="Proteomes" id="UP000010321"/>
    </source>
</evidence>
<dbReference type="Proteomes" id="UP000010321">
    <property type="component" value="Unassembled WGS sequence"/>
</dbReference>
<accession>A0ABP2KT37</accession>
<name>A0ABP2KT37_9BACE</name>
<evidence type="ECO:0000259" key="1">
    <source>
        <dbReference type="Pfam" id="PF01048"/>
    </source>
</evidence>
<dbReference type="Pfam" id="PF01048">
    <property type="entry name" value="PNP_UDP_1"/>
    <property type="match status" value="1"/>
</dbReference>
<dbReference type="PANTHER" id="PTHR46832">
    <property type="entry name" value="5'-METHYLTHIOADENOSINE/S-ADENOSYLHOMOCYSTEINE NUCLEOSIDASE"/>
    <property type="match status" value="1"/>
</dbReference>
<dbReference type="Gene3D" id="3.40.50.1580">
    <property type="entry name" value="Nucleoside phosphorylase domain"/>
    <property type="match status" value="1"/>
</dbReference>
<gene>
    <name evidence="2" type="ORF">HMPREF9445_01115</name>
</gene>
<proteinExistence type="predicted"/>
<protein>
    <submittedName>
        <fullName evidence="2">Phosphorylase family protein</fullName>
    </submittedName>
</protein>
<sequence length="219" mass="24546">MQLDKPGKTEYVEVLNLYIIKQESKNMRILVTYAVQGEFTELKFPGLTGEEEVQVGYLRTGIGKVKSAFYLTEAINRAQPDLVVNMGTAGTVRHQVGDIFVCRHFIDRDMQKLTDFDMECEINSAELLARKGYCLHWQGEGICNTGDTFLTELSDVKGDVVDMEAYAQAWVCRTKNTPFIAVKYVTDIIGQNSVKHWEDKLADARKGLGEFFEALGGAG</sequence>
<keyword evidence="3" id="KW-1185">Reference proteome</keyword>
<feature type="domain" description="Nucleoside phosphorylase" evidence="1">
    <location>
        <begin position="42"/>
        <end position="204"/>
    </location>
</feature>
<dbReference type="SUPFAM" id="SSF53167">
    <property type="entry name" value="Purine and uridine phosphorylases"/>
    <property type="match status" value="1"/>
</dbReference>
<organism evidence="2 3">
    <name type="scientific">Bacteroides clarus YIT 12056</name>
    <dbReference type="NCBI Taxonomy" id="762984"/>
    <lineage>
        <taxon>Bacteria</taxon>
        <taxon>Pseudomonadati</taxon>
        <taxon>Bacteroidota</taxon>
        <taxon>Bacteroidia</taxon>
        <taxon>Bacteroidales</taxon>
        <taxon>Bacteroidaceae</taxon>
        <taxon>Bacteroides</taxon>
    </lineage>
</organism>
<dbReference type="InterPro" id="IPR035994">
    <property type="entry name" value="Nucleoside_phosphorylase_sf"/>
</dbReference>
<reference evidence="2 3" key="1">
    <citation type="submission" date="2011-02" db="EMBL/GenBank/DDBJ databases">
        <authorList>
            <person name="Weinstock G."/>
            <person name="Sodergren E."/>
            <person name="Clifton S."/>
            <person name="Fulton L."/>
            <person name="Fulton B."/>
            <person name="Courtney L."/>
            <person name="Fronick C."/>
            <person name="Harrison M."/>
            <person name="Strong C."/>
            <person name="Farmer C."/>
            <person name="Delahaunty K."/>
            <person name="Markovic C."/>
            <person name="Hall O."/>
            <person name="Minx P."/>
            <person name="Tomlinson C."/>
            <person name="Mitreva M."/>
            <person name="Hou S."/>
            <person name="Chen J."/>
            <person name="Wollam A."/>
            <person name="Pepin K.H."/>
            <person name="Johnson M."/>
            <person name="Bhonagiri V."/>
            <person name="Zhang X."/>
            <person name="Suruliraj S."/>
            <person name="Warren W."/>
            <person name="Chinwalla A."/>
            <person name="Mardis E.R."/>
            <person name="Wilson R.K."/>
        </authorList>
    </citation>
    <scope>NUCLEOTIDE SEQUENCE [LARGE SCALE GENOMIC DNA]</scope>
    <source>
        <strain evidence="2 3">YIT 12056</strain>
    </source>
</reference>
<dbReference type="EMBL" id="AFBM01000010">
    <property type="protein sequence ID" value="EGF52788.1"/>
    <property type="molecule type" value="Genomic_DNA"/>
</dbReference>
<comment type="caution">
    <text evidence="2">The sequence shown here is derived from an EMBL/GenBank/DDBJ whole genome shotgun (WGS) entry which is preliminary data.</text>
</comment>